<reference evidence="4 5" key="1">
    <citation type="submission" date="2023-07" db="EMBL/GenBank/DDBJ databases">
        <title>Sorghum-associated microbial communities from plants grown in Nebraska, USA.</title>
        <authorList>
            <person name="Schachtman D."/>
        </authorList>
    </citation>
    <scope>NUCLEOTIDE SEQUENCE [LARGE SCALE GENOMIC DNA]</scope>
    <source>
        <strain evidence="4 5">3262</strain>
    </source>
</reference>
<dbReference type="InterPro" id="IPR041527">
    <property type="entry name" value="YhcG_N"/>
</dbReference>
<evidence type="ECO:0000256" key="2">
    <source>
        <dbReference type="ARBA" id="ARBA00023172"/>
    </source>
</evidence>
<feature type="domain" description="Tyr recombinase" evidence="3">
    <location>
        <begin position="222"/>
        <end position="402"/>
    </location>
</feature>
<evidence type="ECO:0000313" key="4">
    <source>
        <dbReference type="EMBL" id="MDR6944266.1"/>
    </source>
</evidence>
<comment type="caution">
    <text evidence="4">The sequence shown here is derived from an EMBL/GenBank/DDBJ whole genome shotgun (WGS) entry which is preliminary data.</text>
</comment>
<evidence type="ECO:0000256" key="1">
    <source>
        <dbReference type="ARBA" id="ARBA00023125"/>
    </source>
</evidence>
<dbReference type="InterPro" id="IPR035386">
    <property type="entry name" value="Arm-DNA-bind_5"/>
</dbReference>
<proteinExistence type="predicted"/>
<keyword evidence="5" id="KW-1185">Reference proteome</keyword>
<keyword evidence="2" id="KW-0233">DNA recombination</keyword>
<dbReference type="Gene3D" id="1.10.443.10">
    <property type="entry name" value="Intergrase catalytic core"/>
    <property type="match status" value="1"/>
</dbReference>
<evidence type="ECO:0000313" key="5">
    <source>
        <dbReference type="Proteomes" id="UP001247620"/>
    </source>
</evidence>
<dbReference type="CDD" id="cd01185">
    <property type="entry name" value="INTN1_C_like"/>
    <property type="match status" value="1"/>
</dbReference>
<organism evidence="4 5">
    <name type="scientific">Mucilaginibacter pocheonensis</name>
    <dbReference type="NCBI Taxonomy" id="398050"/>
    <lineage>
        <taxon>Bacteria</taxon>
        <taxon>Pseudomonadati</taxon>
        <taxon>Bacteroidota</taxon>
        <taxon>Sphingobacteriia</taxon>
        <taxon>Sphingobacteriales</taxon>
        <taxon>Sphingobacteriaceae</taxon>
        <taxon>Mucilaginibacter</taxon>
    </lineage>
</organism>
<dbReference type="SUPFAM" id="SSF56349">
    <property type="entry name" value="DNA breaking-rejoining enzymes"/>
    <property type="match status" value="1"/>
</dbReference>
<dbReference type="InterPro" id="IPR002104">
    <property type="entry name" value="Integrase_catalytic"/>
</dbReference>
<accession>A0ABU1THI8</accession>
<dbReference type="EMBL" id="JAVDUU010000004">
    <property type="protein sequence ID" value="MDR6944266.1"/>
    <property type="molecule type" value="Genomic_DNA"/>
</dbReference>
<dbReference type="PANTHER" id="PTHR30547:SF5">
    <property type="entry name" value="NUCLEASE YHCG-RELATED"/>
    <property type="match status" value="1"/>
</dbReference>
<dbReference type="Proteomes" id="UP001247620">
    <property type="component" value="Unassembled WGS sequence"/>
</dbReference>
<dbReference type="PROSITE" id="PS51898">
    <property type="entry name" value="TYR_RECOMBINASE"/>
    <property type="match status" value="1"/>
</dbReference>
<dbReference type="InterPro" id="IPR053148">
    <property type="entry name" value="PD-DEXK-like_domain"/>
</dbReference>
<dbReference type="RefSeq" id="WP_310100014.1">
    <property type="nucleotide sequence ID" value="NZ_JAVDUU010000004.1"/>
</dbReference>
<dbReference type="InterPro" id="IPR010998">
    <property type="entry name" value="Integrase_recombinase_N"/>
</dbReference>
<dbReference type="InterPro" id="IPR011010">
    <property type="entry name" value="DNA_brk_join_enz"/>
</dbReference>
<sequence length="597" mass="69219">MKVNEKLSLLVLPKSARKSKDGSLSLDIRITVNLKRAVISLGQKVPASLWDQEAGKMKGSTQEARLLNNAIEQCKVKVRRLYQSLELQGEEVTVEMLWDAYQGKMEQPKTLLNAIDFVIERFEKKVEKQHRSVASLKKLRTIRAKTVNFIRHQYKAKDIRLDKIRFAFAEDFVDYLMLDEDINANTAKKYLKHVKHAIKTGVERNWIPTNPIQTYKCGYIDPERDILTEQEIMILYHKHFEIKRLEEIKDTYLFMCFTGFAYKDTSLLTTDHIIDFFDGQQWVVKNRHKVTSTICRESVPLLPIAKEIIEKYNNHHVRKSQGLLLPVLSNQKYNAYLKEVVTICGINKTLTTHTARHTFATTVTLANGVPIETVSALLGHKSVKTTQIYAKIVAQKISEDMSTLKQKLAIKLPNLTLESHGNQSIITDIKTIIRNSRDTAIRAVDIERVRMYWRIGQRIFVEEQQEKDRADYGAQLLKTISTQLQPEFGSGLSIRQLKRYRQFYRTFPIASALRTQLGWTHYKMLISIDNQDKRDFYIAEAVKNNWSSRQLERQIHSSFWERLLMSNDRNGILAVARNEQQPSDAKDIIKTLCISNF</sequence>
<dbReference type="InterPro" id="IPR013762">
    <property type="entry name" value="Integrase-like_cat_sf"/>
</dbReference>
<keyword evidence="1" id="KW-0238">DNA-binding</keyword>
<dbReference type="PANTHER" id="PTHR30547">
    <property type="entry name" value="UNCHARACTERIZED PROTEIN YHCG-RELATED"/>
    <property type="match status" value="1"/>
</dbReference>
<dbReference type="Pfam" id="PF13102">
    <property type="entry name" value="Phage_int_SAM_5"/>
    <property type="match status" value="1"/>
</dbReference>
<evidence type="ECO:0000259" key="3">
    <source>
        <dbReference type="PROSITE" id="PS51898"/>
    </source>
</evidence>
<gene>
    <name evidence="4" type="ORF">J2W55_004126</name>
</gene>
<dbReference type="Pfam" id="PF17293">
    <property type="entry name" value="Arm-DNA-bind_5"/>
    <property type="match status" value="1"/>
</dbReference>
<dbReference type="Pfam" id="PF17761">
    <property type="entry name" value="DUF1016_N"/>
    <property type="match status" value="1"/>
</dbReference>
<dbReference type="InterPro" id="IPR025269">
    <property type="entry name" value="SAM-like_dom"/>
</dbReference>
<dbReference type="Gene3D" id="1.10.150.130">
    <property type="match status" value="1"/>
</dbReference>
<protein>
    <submittedName>
        <fullName evidence="4">Site-specific recombinase XerD</fullName>
    </submittedName>
</protein>
<dbReference type="Pfam" id="PF00589">
    <property type="entry name" value="Phage_integrase"/>
    <property type="match status" value="1"/>
</dbReference>
<name>A0ABU1THI8_9SPHI</name>